<name>A0A3R5QRI6_9CLOT</name>
<dbReference type="PROSITE" id="PS50943">
    <property type="entry name" value="HTH_CROC1"/>
    <property type="match status" value="1"/>
</dbReference>
<dbReference type="InterPro" id="IPR011990">
    <property type="entry name" value="TPR-like_helical_dom_sf"/>
</dbReference>
<dbReference type="Proteomes" id="UP000286268">
    <property type="component" value="Chromosome"/>
</dbReference>
<organism evidence="2 3">
    <name type="scientific">Clostridium manihotivorum</name>
    <dbReference type="NCBI Taxonomy" id="2320868"/>
    <lineage>
        <taxon>Bacteria</taxon>
        <taxon>Bacillati</taxon>
        <taxon>Bacillota</taxon>
        <taxon>Clostridia</taxon>
        <taxon>Eubacteriales</taxon>
        <taxon>Clostridiaceae</taxon>
        <taxon>Clostridium</taxon>
    </lineage>
</organism>
<evidence type="ECO:0000259" key="1">
    <source>
        <dbReference type="PROSITE" id="PS50943"/>
    </source>
</evidence>
<dbReference type="RefSeq" id="WP_164880443.1">
    <property type="nucleotide sequence ID" value="NZ_CP025746.1"/>
</dbReference>
<protein>
    <recommendedName>
        <fullName evidence="1">HTH cro/C1-type domain-containing protein</fullName>
    </recommendedName>
</protein>
<dbReference type="SMART" id="SM00028">
    <property type="entry name" value="TPR"/>
    <property type="match status" value="5"/>
</dbReference>
<dbReference type="SUPFAM" id="SSF48452">
    <property type="entry name" value="TPR-like"/>
    <property type="match status" value="2"/>
</dbReference>
<dbReference type="KEGG" id="cmah:C1I91_04925"/>
<dbReference type="PANTHER" id="PTHR47691:SF3">
    <property type="entry name" value="HTH-TYPE TRANSCRIPTIONAL REGULATOR RV0890C-RELATED"/>
    <property type="match status" value="1"/>
</dbReference>
<dbReference type="CDD" id="cd00093">
    <property type="entry name" value="HTH_XRE"/>
    <property type="match status" value="1"/>
</dbReference>
<dbReference type="InterPro" id="IPR001387">
    <property type="entry name" value="Cro/C1-type_HTH"/>
</dbReference>
<reference evidence="2 3" key="1">
    <citation type="submission" date="2018-01" db="EMBL/GenBank/DDBJ databases">
        <title>Genome Sequencing and Assembly of Anaerobacter polyendosporus strain CT4.</title>
        <authorList>
            <person name="Tachaapaikoon C."/>
            <person name="Sutheeworapong S."/>
            <person name="Jenjaroenpun P."/>
            <person name="Wongsurawat T."/>
            <person name="Nookeaw I."/>
            <person name="Cheawchanlertfa P."/>
            <person name="Kosugi A."/>
            <person name="Cheevadhanarak S."/>
            <person name="Ratanakhanokchai K."/>
        </authorList>
    </citation>
    <scope>NUCLEOTIDE SEQUENCE [LARGE SCALE GENOMIC DNA]</scope>
    <source>
        <strain evidence="2 3">CT4</strain>
    </source>
</reference>
<accession>A0A3R5QRI6</accession>
<sequence length="426" mass="49955">MEFYSPSEKIRLMRKKFRVNQSQLECINMTRAFISMMESGKRTVSKKSSKLLVERFNEIAKRISANLNLDDEYFSRTPMEDARYYCERELQSAESLSYEELEELAEIEKKFELDDLMAYTYKIWGIKYLNDNDYTQAFIALNNSLGKYKELKLEKEQIEVYMSLSLCKIRKNCFEDAVFFYKQAIYYAREVENLAAYYKASYSLALVYSQIAKYEQAVDIIENTILSAENKVDKNISIKAMLTRASIMAVTNQLDDAEHEFHMLEKIIGNTNLPQLALIYTNLSEIYYKKEDFEKSLKYISLAQSLKVQCDKPTLPHVLGLKGKVLLKQGLYEESLMLFELAIDMAEQYKRFEALIENYRDLVSVLETKKDYDKIKDKMYRLLDTLETNNLTDGKRFAIYKLAHVEALQGNHEESIRLLNEIEPLI</sequence>
<dbReference type="InterPro" id="IPR019734">
    <property type="entry name" value="TPR_rpt"/>
</dbReference>
<dbReference type="AlphaFoldDB" id="A0A3R5QRI6"/>
<feature type="domain" description="HTH cro/C1-type" evidence="1">
    <location>
        <begin position="10"/>
        <end position="63"/>
    </location>
</feature>
<gene>
    <name evidence="2" type="ORF">C1I91_04925</name>
</gene>
<dbReference type="Pfam" id="PF13181">
    <property type="entry name" value="TPR_8"/>
    <property type="match status" value="2"/>
</dbReference>
<keyword evidence="3" id="KW-1185">Reference proteome</keyword>
<evidence type="ECO:0000313" key="3">
    <source>
        <dbReference type="Proteomes" id="UP000286268"/>
    </source>
</evidence>
<evidence type="ECO:0000313" key="2">
    <source>
        <dbReference type="EMBL" id="QAA31057.1"/>
    </source>
</evidence>
<dbReference type="Gene3D" id="1.25.40.10">
    <property type="entry name" value="Tetratricopeptide repeat domain"/>
    <property type="match status" value="2"/>
</dbReference>
<dbReference type="EMBL" id="CP025746">
    <property type="protein sequence ID" value="QAA31057.1"/>
    <property type="molecule type" value="Genomic_DNA"/>
</dbReference>
<proteinExistence type="predicted"/>
<dbReference type="PANTHER" id="PTHR47691">
    <property type="entry name" value="REGULATOR-RELATED"/>
    <property type="match status" value="1"/>
</dbReference>